<comment type="caution">
    <text evidence="2">The sequence shown here is derived from an EMBL/GenBank/DDBJ whole genome shotgun (WGS) entry which is preliminary data.</text>
</comment>
<gene>
    <name evidence="2" type="ORF">JG688_00006249</name>
</gene>
<reference evidence="2" key="1">
    <citation type="submission" date="2021-01" db="EMBL/GenBank/DDBJ databases">
        <title>Phytophthora aleatoria, a newly-described species from Pinus radiata is distinct from Phytophthora cactorum isolates based on comparative genomics.</title>
        <authorList>
            <person name="Mcdougal R."/>
            <person name="Panda P."/>
            <person name="Williams N."/>
            <person name="Studholme D.J."/>
        </authorList>
    </citation>
    <scope>NUCLEOTIDE SEQUENCE</scope>
    <source>
        <strain evidence="2">NZFS 4037</strain>
    </source>
</reference>
<accession>A0A8J5ILK1</accession>
<proteinExistence type="predicted"/>
<dbReference type="Proteomes" id="UP000709295">
    <property type="component" value="Unassembled WGS sequence"/>
</dbReference>
<protein>
    <submittedName>
        <fullName evidence="2">Uncharacterized protein</fullName>
    </submittedName>
</protein>
<evidence type="ECO:0000256" key="1">
    <source>
        <dbReference type="SAM" id="MobiDB-lite"/>
    </source>
</evidence>
<name>A0A8J5ILK1_9STRA</name>
<dbReference type="EMBL" id="JAENGY010000267">
    <property type="protein sequence ID" value="KAG6967578.1"/>
    <property type="molecule type" value="Genomic_DNA"/>
</dbReference>
<sequence>MITRGASDLPRAPTSPSSRANITPSVVSLNLHRPLRKDRSSPMCKRAPAKPLTGTALAEARKGKKKLVKRTAAGSLATPSKKPTGDGERASESDTQDTPVSPPSADASAAAKLSAATTKRSDGGFDLGAFMASFEPGVAGAGTVPAAESRTSAAAPDQDTADMAAQLYALKAEQVQQLRALTAHQAPAPVPRAKRQEVIVTHLKHLLAASRMFRSFGTETESSEVATLEDGSTNSNFSSDFSPSANLPAAMLQCASYEDILEALHGLNAFGQEVWYDHMRKLVSRLRSFVGNNKSADPANTPARVRRTLLYSNKFLGAALGHMQTDDPQWWSGFCETLLGIDYLSPVWTLALVSALTQVKSNGGRHGAARSTGDFGRRDTMRRPAISESMRRLIPINRKGQEPCLLNWFGRMYGARGQAEDGRQ</sequence>
<keyword evidence="3" id="KW-1185">Reference proteome</keyword>
<organism evidence="2 3">
    <name type="scientific">Phytophthora aleatoria</name>
    <dbReference type="NCBI Taxonomy" id="2496075"/>
    <lineage>
        <taxon>Eukaryota</taxon>
        <taxon>Sar</taxon>
        <taxon>Stramenopiles</taxon>
        <taxon>Oomycota</taxon>
        <taxon>Peronosporomycetes</taxon>
        <taxon>Peronosporales</taxon>
        <taxon>Peronosporaceae</taxon>
        <taxon>Phytophthora</taxon>
    </lineage>
</organism>
<evidence type="ECO:0000313" key="2">
    <source>
        <dbReference type="EMBL" id="KAG6967578.1"/>
    </source>
</evidence>
<dbReference type="AlphaFoldDB" id="A0A8J5ILK1"/>
<feature type="compositionally biased region" description="Low complexity" evidence="1">
    <location>
        <begin position="103"/>
        <end position="113"/>
    </location>
</feature>
<feature type="compositionally biased region" description="Basic and acidic residues" evidence="1">
    <location>
        <begin position="83"/>
        <end position="92"/>
    </location>
</feature>
<feature type="compositionally biased region" description="Polar residues" evidence="1">
    <location>
        <begin position="14"/>
        <end position="28"/>
    </location>
</feature>
<feature type="region of interest" description="Disordered" evidence="1">
    <location>
        <begin position="1"/>
        <end position="113"/>
    </location>
</feature>
<evidence type="ECO:0000313" key="3">
    <source>
        <dbReference type="Proteomes" id="UP000709295"/>
    </source>
</evidence>
<feature type="region of interest" description="Disordered" evidence="1">
    <location>
        <begin position="362"/>
        <end position="382"/>
    </location>
</feature>